<dbReference type="RefSeq" id="XP_025362494.1">
    <property type="nucleotide sequence ID" value="XM_025509144.1"/>
</dbReference>
<gene>
    <name evidence="2" type="ORF">BDZ90DRAFT_279035</name>
</gene>
<dbReference type="Proteomes" id="UP000245884">
    <property type="component" value="Unassembled WGS sequence"/>
</dbReference>
<reference evidence="2 3" key="1">
    <citation type="journal article" date="2018" name="Mol. Biol. Evol.">
        <title>Broad Genomic Sampling Reveals a Smut Pathogenic Ancestry of the Fungal Clade Ustilaginomycotina.</title>
        <authorList>
            <person name="Kijpornyongpan T."/>
            <person name="Mondo S.J."/>
            <person name="Barry K."/>
            <person name="Sandor L."/>
            <person name="Lee J."/>
            <person name="Lipzen A."/>
            <person name="Pangilinan J."/>
            <person name="LaButti K."/>
            <person name="Hainaut M."/>
            <person name="Henrissat B."/>
            <person name="Grigoriev I.V."/>
            <person name="Spatafora J.W."/>
            <person name="Aime M.C."/>
        </authorList>
    </citation>
    <scope>NUCLEOTIDE SEQUENCE [LARGE SCALE GENOMIC DNA]</scope>
    <source>
        <strain evidence="2 3">MCA 5214</strain>
    </source>
</reference>
<proteinExistence type="predicted"/>
<dbReference type="PANTHER" id="PTHR28060:SF1">
    <property type="entry name" value="ATP SYNTHASE SUBUNIT J, MITOCHONDRIAL"/>
    <property type="match status" value="1"/>
</dbReference>
<feature type="transmembrane region" description="Helical" evidence="1">
    <location>
        <begin position="15"/>
        <end position="37"/>
    </location>
</feature>
<dbReference type="Pfam" id="PF04911">
    <property type="entry name" value="ATP-synt_J"/>
    <property type="match status" value="1"/>
</dbReference>
<evidence type="ECO:0000313" key="3">
    <source>
        <dbReference type="Proteomes" id="UP000245884"/>
    </source>
</evidence>
<organism evidence="2 3">
    <name type="scientific">Jaminaea rosea</name>
    <dbReference type="NCBI Taxonomy" id="1569628"/>
    <lineage>
        <taxon>Eukaryota</taxon>
        <taxon>Fungi</taxon>
        <taxon>Dikarya</taxon>
        <taxon>Basidiomycota</taxon>
        <taxon>Ustilaginomycotina</taxon>
        <taxon>Exobasidiomycetes</taxon>
        <taxon>Microstromatales</taxon>
        <taxon>Microstromatales incertae sedis</taxon>
        <taxon>Jaminaea</taxon>
    </lineage>
</organism>
<dbReference type="PANTHER" id="PTHR28060">
    <property type="entry name" value="ATP SYNTHASE SUBUNIT J, MITOCHONDRIAL"/>
    <property type="match status" value="1"/>
</dbReference>
<dbReference type="STRING" id="1569628.A0A316URG2"/>
<keyword evidence="1" id="KW-0472">Membrane</keyword>
<dbReference type="GeneID" id="37030967"/>
<dbReference type="InterPro" id="IPR006995">
    <property type="entry name" value="ATP_synth_F0_jsu"/>
</dbReference>
<dbReference type="GO" id="GO:0045259">
    <property type="term" value="C:proton-transporting ATP synthase complex"/>
    <property type="evidence" value="ECO:0007669"/>
    <property type="project" value="InterPro"/>
</dbReference>
<name>A0A316URG2_9BASI</name>
<evidence type="ECO:0000313" key="2">
    <source>
        <dbReference type="EMBL" id="PWN27882.1"/>
    </source>
</evidence>
<keyword evidence="1" id="KW-0812">Transmembrane</keyword>
<accession>A0A316URG2</accession>
<protein>
    <submittedName>
        <fullName evidence="2">ATP synthase subunit J, mitochondrial</fullName>
    </submittedName>
</protein>
<sequence length="58" mass="6559">MFGLRAYPVPVWKPLYPFILGGAIVFYGTVKLQNAMLESDEFKKDPRNPYANKKSGGH</sequence>
<evidence type="ECO:0000256" key="1">
    <source>
        <dbReference type="SAM" id="Phobius"/>
    </source>
</evidence>
<keyword evidence="1" id="KW-1133">Transmembrane helix</keyword>
<dbReference type="OrthoDB" id="5520611at2759"/>
<dbReference type="AlphaFoldDB" id="A0A316URG2"/>
<dbReference type="EMBL" id="KZ819666">
    <property type="protein sequence ID" value="PWN27882.1"/>
    <property type="molecule type" value="Genomic_DNA"/>
</dbReference>
<keyword evidence="3" id="KW-1185">Reference proteome</keyword>
<dbReference type="GO" id="GO:0046933">
    <property type="term" value="F:proton-transporting ATP synthase activity, rotational mechanism"/>
    <property type="evidence" value="ECO:0007669"/>
    <property type="project" value="TreeGrafter"/>
</dbReference>